<evidence type="ECO:0000256" key="1">
    <source>
        <dbReference type="SAM" id="MobiDB-lite"/>
    </source>
</evidence>
<proteinExistence type="predicted"/>
<keyword evidence="3" id="KW-0808">Transferase</keyword>
<dbReference type="GO" id="GO:0016757">
    <property type="term" value="F:glycosyltransferase activity"/>
    <property type="evidence" value="ECO:0007669"/>
    <property type="project" value="UniProtKB-KW"/>
</dbReference>
<feature type="domain" description="Phosphoribosyltransferase" evidence="2">
    <location>
        <begin position="27"/>
        <end position="175"/>
    </location>
</feature>
<dbReference type="Proteomes" id="UP000610594">
    <property type="component" value="Unassembled WGS sequence"/>
</dbReference>
<dbReference type="InterPro" id="IPR029057">
    <property type="entry name" value="PRTase-like"/>
</dbReference>
<name>A0ABX0N1N3_9BURK</name>
<dbReference type="Pfam" id="PF00156">
    <property type="entry name" value="Pribosyltran"/>
    <property type="match status" value="1"/>
</dbReference>
<accession>A0ABX0N1N3</accession>
<dbReference type="Gene3D" id="3.30.1310.20">
    <property type="entry name" value="PRTase-like"/>
    <property type="match status" value="1"/>
</dbReference>
<evidence type="ECO:0000313" key="4">
    <source>
        <dbReference type="Proteomes" id="UP000610594"/>
    </source>
</evidence>
<evidence type="ECO:0000313" key="3">
    <source>
        <dbReference type="EMBL" id="NHZ66351.1"/>
    </source>
</evidence>
<feature type="region of interest" description="Disordered" evidence="1">
    <location>
        <begin position="219"/>
        <end position="246"/>
    </location>
</feature>
<reference evidence="3 4" key="1">
    <citation type="submission" date="2019-10" db="EMBL/GenBank/DDBJ databases">
        <title>Taxonomy of Antarctic Massilia spp.: description of Massilia rubra sp. nov., Massilia aquatica sp. nov., Massilia mucilaginosa sp. nov., Massilia frigida sp. nov. isolated from streams, lakes and regoliths.</title>
        <authorList>
            <person name="Holochova P."/>
            <person name="Sedlacek I."/>
            <person name="Kralova S."/>
            <person name="Maslanova I."/>
            <person name="Busse H.-J."/>
            <person name="Stankova E."/>
            <person name="Vrbovska V."/>
            <person name="Kovarovic V."/>
            <person name="Bartak M."/>
            <person name="Svec P."/>
            <person name="Pantucek R."/>
        </authorList>
    </citation>
    <scope>NUCLEOTIDE SEQUENCE [LARGE SCALE GENOMIC DNA]</scope>
    <source>
        <strain evidence="3 4">CCM 8694</strain>
    </source>
</reference>
<keyword evidence="4" id="KW-1185">Reference proteome</keyword>
<gene>
    <name evidence="3" type="ORF">F1735_29360</name>
</gene>
<dbReference type="SUPFAM" id="SSF53271">
    <property type="entry name" value="PRTase-like"/>
    <property type="match status" value="1"/>
</dbReference>
<keyword evidence="3" id="KW-0328">Glycosyltransferase</keyword>
<comment type="caution">
    <text evidence="3">The sequence shown here is derived from an EMBL/GenBank/DDBJ whole genome shotgun (WGS) entry which is preliminary data.</text>
</comment>
<organism evidence="3 4">
    <name type="scientific">Massilia genomosp. 1</name>
    <dbReference type="NCBI Taxonomy" id="2609280"/>
    <lineage>
        <taxon>Bacteria</taxon>
        <taxon>Pseudomonadati</taxon>
        <taxon>Pseudomonadota</taxon>
        <taxon>Betaproteobacteria</taxon>
        <taxon>Burkholderiales</taxon>
        <taxon>Oxalobacteraceae</taxon>
        <taxon>Telluria group</taxon>
        <taxon>Massilia</taxon>
    </lineage>
</organism>
<dbReference type="InterPro" id="IPR000836">
    <property type="entry name" value="PRTase_dom"/>
</dbReference>
<dbReference type="EMBL" id="WHJF01000129">
    <property type="protein sequence ID" value="NHZ66351.1"/>
    <property type="molecule type" value="Genomic_DNA"/>
</dbReference>
<protein>
    <submittedName>
        <fullName evidence="3">Phosphoribosyltransferase</fullName>
    </submittedName>
</protein>
<dbReference type="CDD" id="cd06223">
    <property type="entry name" value="PRTases_typeI"/>
    <property type="match status" value="1"/>
</dbReference>
<evidence type="ECO:0000259" key="2">
    <source>
        <dbReference type="Pfam" id="PF00156"/>
    </source>
</evidence>
<dbReference type="RefSeq" id="WP_167240235.1">
    <property type="nucleotide sequence ID" value="NZ_WHJF01000129.1"/>
</dbReference>
<feature type="compositionally biased region" description="Basic and acidic residues" evidence="1">
    <location>
        <begin position="233"/>
        <end position="246"/>
    </location>
</feature>
<dbReference type="Gene3D" id="3.40.50.2020">
    <property type="match status" value="1"/>
</dbReference>
<sequence>MATFAHFKNRTQAGKLLALALAHHGAGADALVLALPRGGVPVGFAIARALGLALDILLVRKLGLPGHEEYAMGAVASGGIRVLNSAAIHAHHVGAAQLDAACERALREIARRARQYRGARAEPDLTGRAVILVDDGLATGATMRVAIRAARLRGARRIVVAVPVGAPDSCAALAAQVDELVCLSQPPDFRAVGQWYRQFDQTGDAEVQDLLALAWRDQARAGSAHPPTPANGENHETDVRTRTSPR</sequence>